<evidence type="ECO:0000256" key="4">
    <source>
        <dbReference type="ARBA" id="ARBA00022723"/>
    </source>
</evidence>
<accession>A0ABW3L0Q6</accession>
<keyword evidence="5 10" id="KW-0378">Hydrolase</keyword>
<dbReference type="PROSITE" id="PS00758">
    <property type="entry name" value="ARGE_DAPE_CPG2_1"/>
    <property type="match status" value="1"/>
</dbReference>
<evidence type="ECO:0000256" key="6">
    <source>
        <dbReference type="ARBA" id="ARBA00022833"/>
    </source>
</evidence>
<organism evidence="10 11">
    <name type="scientific">Thalassobacillus hwangdonensis</name>
    <dbReference type="NCBI Taxonomy" id="546108"/>
    <lineage>
        <taxon>Bacteria</taxon>
        <taxon>Bacillati</taxon>
        <taxon>Bacillota</taxon>
        <taxon>Bacilli</taxon>
        <taxon>Bacillales</taxon>
        <taxon>Bacillaceae</taxon>
        <taxon>Thalassobacillus</taxon>
    </lineage>
</organism>
<dbReference type="SUPFAM" id="SSF55031">
    <property type="entry name" value="Bacterial exopeptidase dimerisation domain"/>
    <property type="match status" value="1"/>
</dbReference>
<keyword evidence="3" id="KW-0645">Protease</keyword>
<dbReference type="InterPro" id="IPR010964">
    <property type="entry name" value="M20A_pepV-rel"/>
</dbReference>
<evidence type="ECO:0000256" key="5">
    <source>
        <dbReference type="ARBA" id="ARBA00022801"/>
    </source>
</evidence>
<proteinExistence type="inferred from homology"/>
<dbReference type="GO" id="GO:0016805">
    <property type="term" value="F:dipeptidase activity"/>
    <property type="evidence" value="ECO:0007669"/>
    <property type="project" value="UniProtKB-KW"/>
</dbReference>
<evidence type="ECO:0000256" key="8">
    <source>
        <dbReference type="ARBA" id="ARBA00023049"/>
    </source>
</evidence>
<dbReference type="InterPro" id="IPR001261">
    <property type="entry name" value="ArgE/DapE_CS"/>
</dbReference>
<dbReference type="EMBL" id="JBHTKL010000001">
    <property type="protein sequence ID" value="MFD1019099.1"/>
    <property type="molecule type" value="Genomic_DNA"/>
</dbReference>
<keyword evidence="4" id="KW-0479">Metal-binding</keyword>
<dbReference type="Gene3D" id="3.30.70.360">
    <property type="match status" value="2"/>
</dbReference>
<keyword evidence="8" id="KW-0482">Metalloprotease</keyword>
<feature type="domain" description="Peptidase M20 dimerisation" evidence="9">
    <location>
        <begin position="255"/>
        <end position="365"/>
    </location>
</feature>
<gene>
    <name evidence="10" type="primary">pepV</name>
    <name evidence="10" type="ORF">ACFQ2J_07785</name>
</gene>
<dbReference type="Pfam" id="PF07687">
    <property type="entry name" value="M20_dimer"/>
    <property type="match status" value="1"/>
</dbReference>
<evidence type="ECO:0000256" key="1">
    <source>
        <dbReference type="ARBA" id="ARBA00001947"/>
    </source>
</evidence>
<keyword evidence="6" id="KW-0862">Zinc</keyword>
<dbReference type="InterPro" id="IPR050072">
    <property type="entry name" value="Peptidase_M20A"/>
</dbReference>
<dbReference type="Gene3D" id="3.40.630.10">
    <property type="entry name" value="Zn peptidases"/>
    <property type="match status" value="1"/>
</dbReference>
<dbReference type="InterPro" id="IPR002933">
    <property type="entry name" value="Peptidase_M20"/>
</dbReference>
<keyword evidence="11" id="KW-1185">Reference proteome</keyword>
<dbReference type="NCBIfam" id="NF005591">
    <property type="entry name" value="PRK07318.1"/>
    <property type="match status" value="1"/>
</dbReference>
<name>A0ABW3L0Q6_9BACI</name>
<comment type="similarity">
    <text evidence="2">Belongs to the peptidase M20A family.</text>
</comment>
<dbReference type="PANTHER" id="PTHR43808:SF31">
    <property type="entry name" value="N-ACETYL-L-CITRULLINE DEACETYLASE"/>
    <property type="match status" value="1"/>
</dbReference>
<sequence length="460" mass="51136">MEFKALAKTYEKEFLEKVDRILRIPSVYEESNHYPFGKSIDDVLHEMLHIGEEDGFTVKNIDGYAGHIEWGTGEDLIGILGHLDVVPAGDGWTSHPFEPEIRDGNLYARGAQDDKGPTIAAYIAMKLLKDQGFEPKKRIRLIVGTDEERDWQGIKHYFKKEEMPGFGFSPDAAFPVIHAEKGLVDGYAYFDAQDEESDTMKLEAFTGGDRLNMVPDYAEAVLEVEAPVQVINDYQVFLDSNQWTGNATADGNRITLQMEGKAAHASKPAQGANAIDRLARFLKNLPFSQKKSDVLALIADNLSDLSGKAIGIQSSDDVSGELTLNIGSLRWKEQKVEIGFNMRYPVSTDGDKLIQQFSDVIKSYDGSYELYDHLKSLHVEETHPDVQTLLSIYNKQSGDPSRAISIGGATYARALTTGVAYGAMFAHSADTAHQRDEHVKIKDMLLAISIYAEAIYELTK</sequence>
<comment type="caution">
    <text evidence="10">The sequence shown here is derived from an EMBL/GenBank/DDBJ whole genome shotgun (WGS) entry which is preliminary data.</text>
</comment>
<dbReference type="NCBIfam" id="TIGR01887">
    <property type="entry name" value="dipeptidaselike"/>
    <property type="match status" value="1"/>
</dbReference>
<dbReference type="EC" id="3.4.13.-" evidence="10"/>
<evidence type="ECO:0000259" key="9">
    <source>
        <dbReference type="Pfam" id="PF07687"/>
    </source>
</evidence>
<keyword evidence="7 10" id="KW-0224">Dipeptidase</keyword>
<dbReference type="CDD" id="cd03888">
    <property type="entry name" value="M20_PepV"/>
    <property type="match status" value="1"/>
</dbReference>
<dbReference type="InterPro" id="IPR011650">
    <property type="entry name" value="Peptidase_M20_dimer"/>
</dbReference>
<dbReference type="PANTHER" id="PTHR43808">
    <property type="entry name" value="ACETYLORNITHINE DEACETYLASE"/>
    <property type="match status" value="1"/>
</dbReference>
<dbReference type="Pfam" id="PF01546">
    <property type="entry name" value="Peptidase_M20"/>
    <property type="match status" value="1"/>
</dbReference>
<dbReference type="RefSeq" id="WP_386058252.1">
    <property type="nucleotide sequence ID" value="NZ_JBHTKL010000001.1"/>
</dbReference>
<dbReference type="SUPFAM" id="SSF53187">
    <property type="entry name" value="Zn-dependent exopeptidases"/>
    <property type="match status" value="1"/>
</dbReference>
<comment type="cofactor">
    <cofactor evidence="1">
        <name>Zn(2+)</name>
        <dbReference type="ChEBI" id="CHEBI:29105"/>
    </cofactor>
</comment>
<evidence type="ECO:0000313" key="10">
    <source>
        <dbReference type="EMBL" id="MFD1019099.1"/>
    </source>
</evidence>
<evidence type="ECO:0000256" key="2">
    <source>
        <dbReference type="ARBA" id="ARBA00006247"/>
    </source>
</evidence>
<dbReference type="Proteomes" id="UP001596990">
    <property type="component" value="Unassembled WGS sequence"/>
</dbReference>
<reference evidence="11" key="1">
    <citation type="journal article" date="2019" name="Int. J. Syst. Evol. Microbiol.">
        <title>The Global Catalogue of Microorganisms (GCM) 10K type strain sequencing project: providing services to taxonomists for standard genome sequencing and annotation.</title>
        <authorList>
            <consortium name="The Broad Institute Genomics Platform"/>
            <consortium name="The Broad Institute Genome Sequencing Center for Infectious Disease"/>
            <person name="Wu L."/>
            <person name="Ma J."/>
        </authorList>
    </citation>
    <scope>NUCLEOTIDE SEQUENCE [LARGE SCALE GENOMIC DNA]</scope>
    <source>
        <strain evidence="11">CCUG 56607</strain>
    </source>
</reference>
<evidence type="ECO:0000313" key="11">
    <source>
        <dbReference type="Proteomes" id="UP001596990"/>
    </source>
</evidence>
<evidence type="ECO:0000256" key="3">
    <source>
        <dbReference type="ARBA" id="ARBA00022670"/>
    </source>
</evidence>
<protein>
    <submittedName>
        <fullName evidence="10">Dipeptidase PepV</fullName>
        <ecNumber evidence="10">3.4.13.-</ecNumber>
    </submittedName>
</protein>
<evidence type="ECO:0000256" key="7">
    <source>
        <dbReference type="ARBA" id="ARBA00022997"/>
    </source>
</evidence>
<dbReference type="InterPro" id="IPR036264">
    <property type="entry name" value="Bact_exopeptidase_dim_dom"/>
</dbReference>